<keyword evidence="6" id="KW-0032">Aminotransferase</keyword>
<evidence type="ECO:0000256" key="4">
    <source>
        <dbReference type="PIRSR" id="PIRSR000390-2"/>
    </source>
</evidence>
<comment type="similarity">
    <text evidence="2 5">Belongs to the DegT/DnrJ/EryC1 family.</text>
</comment>
<dbReference type="GO" id="GO:0008483">
    <property type="term" value="F:transaminase activity"/>
    <property type="evidence" value="ECO:0007669"/>
    <property type="project" value="UniProtKB-KW"/>
</dbReference>
<dbReference type="GO" id="GO:0030170">
    <property type="term" value="F:pyridoxal phosphate binding"/>
    <property type="evidence" value="ECO:0007669"/>
    <property type="project" value="UniProtKB-ARBA"/>
</dbReference>
<evidence type="ECO:0000256" key="3">
    <source>
        <dbReference type="PIRSR" id="PIRSR000390-1"/>
    </source>
</evidence>
<name>A0A537J2I1_9BACT</name>
<organism evidence="6 7">
    <name type="scientific">Candidatus Segetimicrobium genomatis</name>
    <dbReference type="NCBI Taxonomy" id="2569760"/>
    <lineage>
        <taxon>Bacteria</taxon>
        <taxon>Bacillati</taxon>
        <taxon>Candidatus Sysuimicrobiota</taxon>
        <taxon>Candidatus Sysuimicrobiia</taxon>
        <taxon>Candidatus Sysuimicrobiales</taxon>
        <taxon>Candidatus Segetimicrobiaceae</taxon>
        <taxon>Candidatus Segetimicrobium</taxon>
    </lineage>
</organism>
<keyword evidence="6" id="KW-0808">Transferase</keyword>
<dbReference type="Gene3D" id="3.40.640.10">
    <property type="entry name" value="Type I PLP-dependent aspartate aminotransferase-like (Major domain)"/>
    <property type="match status" value="1"/>
</dbReference>
<keyword evidence="1 4" id="KW-0663">Pyridoxal phosphate</keyword>
<dbReference type="AlphaFoldDB" id="A0A537J2I1"/>
<dbReference type="InterPro" id="IPR000653">
    <property type="entry name" value="DegT/StrS_aminotransferase"/>
</dbReference>
<dbReference type="PANTHER" id="PTHR30244">
    <property type="entry name" value="TRANSAMINASE"/>
    <property type="match status" value="1"/>
</dbReference>
<dbReference type="PIRSF" id="PIRSF000390">
    <property type="entry name" value="PLP_StrS"/>
    <property type="match status" value="1"/>
</dbReference>
<accession>A0A537J2I1</accession>
<evidence type="ECO:0000256" key="5">
    <source>
        <dbReference type="RuleBase" id="RU004508"/>
    </source>
</evidence>
<dbReference type="FunFam" id="3.40.640.10:FF:000089">
    <property type="entry name" value="Aminotransferase, DegT/DnrJ/EryC1/StrS family"/>
    <property type="match status" value="1"/>
</dbReference>
<dbReference type="Gene3D" id="3.90.1150.10">
    <property type="entry name" value="Aspartate Aminotransferase, domain 1"/>
    <property type="match status" value="1"/>
</dbReference>
<proteinExistence type="inferred from homology"/>
<feature type="active site" description="Proton acceptor" evidence="3">
    <location>
        <position position="186"/>
    </location>
</feature>
<sequence length="383" mass="42048">MNIPFLDLRPAYEELRGELDAAYRRVMESGWYVLDREVEGFEQEFAAYCGAQHCIGVGNGLDALHLILRGWGIHEGDEVIVPAMTAIATWLAVTYSGATPVPVDCDPRTQNLDAARLRDAVGPRTRAIIAVHLFGQPADLDPMLELGRRHGLKVIEDAAQAHGAGYKGRRAGSLGDAAGFSFYPTKNLGALGDAGAVVTNDGDLAEKVRIIRNYGAKEKYYEVMKGFNSRLDTLQAAFLRVKLRHLDAWNDRRRVLARRYLRALAGIPDLALPQVPEWADPAWHLFVVRHARRDALREGLRAEGVGTLLHYPVPPHLSQAYGDRGWKTGAFPAAEAFSKTCLSLPLSPHVTDAQAEHVISAIRGYFSRSAPGKTGLLPVESDD</sequence>
<dbReference type="InterPro" id="IPR015422">
    <property type="entry name" value="PyrdxlP-dep_Trfase_small"/>
</dbReference>
<dbReference type="InterPro" id="IPR015424">
    <property type="entry name" value="PyrdxlP-dep_Trfase"/>
</dbReference>
<reference evidence="6 7" key="1">
    <citation type="journal article" date="2019" name="Nat. Microbiol.">
        <title>Mediterranean grassland soil C-N compound turnover is dependent on rainfall and depth, and is mediated by genomically divergent microorganisms.</title>
        <authorList>
            <person name="Diamond S."/>
            <person name="Andeer P.F."/>
            <person name="Li Z."/>
            <person name="Crits-Christoph A."/>
            <person name="Burstein D."/>
            <person name="Anantharaman K."/>
            <person name="Lane K.R."/>
            <person name="Thomas B.C."/>
            <person name="Pan C."/>
            <person name="Northen T.R."/>
            <person name="Banfield J.F."/>
        </authorList>
    </citation>
    <scope>NUCLEOTIDE SEQUENCE [LARGE SCALE GENOMIC DNA]</scope>
    <source>
        <strain evidence="6">NP_6</strain>
    </source>
</reference>
<dbReference type="PANTHER" id="PTHR30244:SF36">
    <property type="entry name" value="3-OXO-GLUCOSE-6-PHOSPHATE:GLUTAMATE AMINOTRANSFERASE"/>
    <property type="match status" value="1"/>
</dbReference>
<dbReference type="Proteomes" id="UP000318093">
    <property type="component" value="Unassembled WGS sequence"/>
</dbReference>
<dbReference type="GO" id="GO:0000271">
    <property type="term" value="P:polysaccharide biosynthetic process"/>
    <property type="evidence" value="ECO:0007669"/>
    <property type="project" value="TreeGrafter"/>
</dbReference>
<dbReference type="Pfam" id="PF01041">
    <property type="entry name" value="DegT_DnrJ_EryC1"/>
    <property type="match status" value="1"/>
</dbReference>
<feature type="modified residue" description="N6-(pyridoxal phosphate)lysine" evidence="4">
    <location>
        <position position="186"/>
    </location>
</feature>
<dbReference type="SUPFAM" id="SSF53383">
    <property type="entry name" value="PLP-dependent transferases"/>
    <property type="match status" value="1"/>
</dbReference>
<evidence type="ECO:0000313" key="6">
    <source>
        <dbReference type="EMBL" id="TMI77733.1"/>
    </source>
</evidence>
<dbReference type="CDD" id="cd00616">
    <property type="entry name" value="AHBA_syn"/>
    <property type="match status" value="1"/>
</dbReference>
<comment type="caution">
    <text evidence="6">The sequence shown here is derived from an EMBL/GenBank/DDBJ whole genome shotgun (WGS) entry which is preliminary data.</text>
</comment>
<dbReference type="EMBL" id="VBAN01000481">
    <property type="protein sequence ID" value="TMI77733.1"/>
    <property type="molecule type" value="Genomic_DNA"/>
</dbReference>
<dbReference type="InterPro" id="IPR015421">
    <property type="entry name" value="PyrdxlP-dep_Trfase_major"/>
</dbReference>
<gene>
    <name evidence="6" type="ORF">E6H03_13390</name>
</gene>
<evidence type="ECO:0000256" key="1">
    <source>
        <dbReference type="ARBA" id="ARBA00022898"/>
    </source>
</evidence>
<evidence type="ECO:0000256" key="2">
    <source>
        <dbReference type="ARBA" id="ARBA00037999"/>
    </source>
</evidence>
<protein>
    <submittedName>
        <fullName evidence="6">DegT/DnrJ/EryC1/StrS family aminotransferase</fullName>
    </submittedName>
</protein>
<evidence type="ECO:0000313" key="7">
    <source>
        <dbReference type="Proteomes" id="UP000318093"/>
    </source>
</evidence>